<organism evidence="2 3">
    <name type="scientific">Candidatus Scatomorpha intestinigallinarum</name>
    <dbReference type="NCBI Taxonomy" id="2840923"/>
    <lineage>
        <taxon>Bacteria</taxon>
        <taxon>Bacillati</taxon>
        <taxon>Bacillota</taxon>
        <taxon>Clostridia</taxon>
        <taxon>Eubacteriales</taxon>
        <taxon>Candidatus Scatomorpha</taxon>
    </lineage>
</organism>
<dbReference type="GO" id="GO:0005886">
    <property type="term" value="C:plasma membrane"/>
    <property type="evidence" value="ECO:0007669"/>
    <property type="project" value="TreeGrafter"/>
</dbReference>
<dbReference type="InterPro" id="IPR001460">
    <property type="entry name" value="PCN-bd_Tpept"/>
</dbReference>
<evidence type="ECO:0000259" key="1">
    <source>
        <dbReference type="Pfam" id="PF00905"/>
    </source>
</evidence>
<dbReference type="PANTHER" id="PTHR30627">
    <property type="entry name" value="PEPTIDOGLYCAN D,D-TRANSPEPTIDASE"/>
    <property type="match status" value="1"/>
</dbReference>
<dbReference type="Pfam" id="PF00905">
    <property type="entry name" value="Transpeptidase"/>
    <property type="match status" value="1"/>
</dbReference>
<dbReference type="GO" id="GO:0071972">
    <property type="term" value="F:peptidoglycan L,D-transpeptidase activity"/>
    <property type="evidence" value="ECO:0007669"/>
    <property type="project" value="TreeGrafter"/>
</dbReference>
<dbReference type="Gene3D" id="3.90.1310.10">
    <property type="entry name" value="Penicillin-binding protein 2a (Domain 2)"/>
    <property type="match status" value="1"/>
</dbReference>
<reference evidence="2" key="2">
    <citation type="journal article" date="2021" name="PeerJ">
        <title>Extensive microbial diversity within the chicken gut microbiome revealed by metagenomics and culture.</title>
        <authorList>
            <person name="Gilroy R."/>
            <person name="Ravi A."/>
            <person name="Getino M."/>
            <person name="Pursley I."/>
            <person name="Horton D.L."/>
            <person name="Alikhan N.F."/>
            <person name="Baker D."/>
            <person name="Gharbi K."/>
            <person name="Hall N."/>
            <person name="Watson M."/>
            <person name="Adriaenssens E.M."/>
            <person name="Foster-Nyarko E."/>
            <person name="Jarju S."/>
            <person name="Secka A."/>
            <person name="Antonio M."/>
            <person name="Oren A."/>
            <person name="Chaudhuri R.R."/>
            <person name="La Ragione R."/>
            <person name="Hildebrand F."/>
            <person name="Pallen M.J."/>
        </authorList>
    </citation>
    <scope>NUCLEOTIDE SEQUENCE</scope>
    <source>
        <strain evidence="2">ChiGjej3B3-7149</strain>
    </source>
</reference>
<dbReference type="InterPro" id="IPR012338">
    <property type="entry name" value="Beta-lactam/transpept-like"/>
</dbReference>
<dbReference type="PANTHER" id="PTHR30627:SF24">
    <property type="entry name" value="PENICILLIN-BINDING PROTEIN 4B"/>
    <property type="match status" value="1"/>
</dbReference>
<protein>
    <submittedName>
        <fullName evidence="2">Penicillin-binding protein</fullName>
    </submittedName>
</protein>
<dbReference type="Gene3D" id="3.40.710.10">
    <property type="entry name" value="DD-peptidase/beta-lactamase superfamily"/>
    <property type="match status" value="1"/>
</dbReference>
<proteinExistence type="predicted"/>
<evidence type="ECO:0000313" key="3">
    <source>
        <dbReference type="Proteomes" id="UP000824238"/>
    </source>
</evidence>
<evidence type="ECO:0000313" key="2">
    <source>
        <dbReference type="EMBL" id="HIR54465.1"/>
    </source>
</evidence>
<dbReference type="AlphaFoldDB" id="A0A9D1DKG9"/>
<feature type="domain" description="Penicillin-binding protein transpeptidase" evidence="1">
    <location>
        <begin position="136"/>
        <end position="420"/>
    </location>
</feature>
<accession>A0A9D1DKG9</accession>
<dbReference type="EMBL" id="DVHH01000067">
    <property type="protein sequence ID" value="HIR54465.1"/>
    <property type="molecule type" value="Genomic_DNA"/>
</dbReference>
<dbReference type="Proteomes" id="UP000824238">
    <property type="component" value="Unassembled WGS sequence"/>
</dbReference>
<gene>
    <name evidence="2" type="ORF">IAD36_02545</name>
</gene>
<sequence length="429" mass="44784">MKKVKRRATAALLIAALLVVGLAVYLVRLADDGGAWASYFSGGTPGGTILDRNGVVLYSSDEDGYSFAEDWSTRVSCYHLLGDPNGNVRTGALRQFRDRLAGYSFVEGATSGKTISLSVDSALNVTAYSALAGRSGAVMLMDYTTGEVLCMVSSPGDDPENPSSEPADGTYLNKCLSSSFTPGSVFKLVTLAAAIDNIPDLFERSLWCEGEMIVDGALLTCTGSHGSQTIEQALANSCNCAFGTLALELGPELMAEYAEKLGMTASLQLDGMDVLPGSFTKGEAGSVGLAWSGVGQYEDLVCPYAMLRYVSAIANGGSVYEPTLLGHGSLDRETELLSAETAQRIAEMMNYNVQNAYGSWVFPGLDVSAKTGTAEVGDGTSHAWMTGFLNDPAHPYAFVVILEHAGGGLANAGPVANTVLQAAVSGSAS</sequence>
<name>A0A9D1DKG9_9FIRM</name>
<dbReference type="InterPro" id="IPR050515">
    <property type="entry name" value="Beta-lactam/transpept"/>
</dbReference>
<reference evidence="2" key="1">
    <citation type="submission" date="2020-10" db="EMBL/GenBank/DDBJ databases">
        <authorList>
            <person name="Gilroy R."/>
        </authorList>
    </citation>
    <scope>NUCLEOTIDE SEQUENCE</scope>
    <source>
        <strain evidence="2">ChiGjej3B3-7149</strain>
    </source>
</reference>
<comment type="caution">
    <text evidence="2">The sequence shown here is derived from an EMBL/GenBank/DDBJ whole genome shotgun (WGS) entry which is preliminary data.</text>
</comment>
<dbReference type="GO" id="GO:0071555">
    <property type="term" value="P:cell wall organization"/>
    <property type="evidence" value="ECO:0007669"/>
    <property type="project" value="TreeGrafter"/>
</dbReference>
<dbReference type="SUPFAM" id="SSF56601">
    <property type="entry name" value="beta-lactamase/transpeptidase-like"/>
    <property type="match status" value="1"/>
</dbReference>
<dbReference type="GO" id="GO:0008658">
    <property type="term" value="F:penicillin binding"/>
    <property type="evidence" value="ECO:0007669"/>
    <property type="project" value="InterPro"/>
</dbReference>